<feature type="compositionally biased region" description="Basic and acidic residues" evidence="8">
    <location>
        <begin position="1"/>
        <end position="19"/>
    </location>
</feature>
<evidence type="ECO:0000256" key="2">
    <source>
        <dbReference type="ARBA" id="ARBA00007203"/>
    </source>
</evidence>
<evidence type="ECO:0000256" key="1">
    <source>
        <dbReference type="ARBA" id="ARBA00004123"/>
    </source>
</evidence>
<dbReference type="PANTHER" id="PTHR12942">
    <property type="entry name" value="STEP II SPLICING FACTOR SLU7"/>
    <property type="match status" value="1"/>
</dbReference>
<dbReference type="OrthoDB" id="249612at2759"/>
<feature type="region of interest" description="Disordered" evidence="8">
    <location>
        <begin position="1"/>
        <end position="39"/>
    </location>
</feature>
<evidence type="ECO:0000256" key="7">
    <source>
        <dbReference type="RuleBase" id="RU367071"/>
    </source>
</evidence>
<dbReference type="GO" id="GO:0030628">
    <property type="term" value="F:pre-mRNA 3'-splice site binding"/>
    <property type="evidence" value="ECO:0007669"/>
    <property type="project" value="UniProtKB-UniRule"/>
</dbReference>
<gene>
    <name evidence="10" type="ORF">M427DRAFT_159823</name>
</gene>
<feature type="region of interest" description="Disordered" evidence="8">
    <location>
        <begin position="237"/>
        <end position="257"/>
    </location>
</feature>
<protein>
    <recommendedName>
        <fullName evidence="7">Pre-mRNA-splicing factor SLU7</fullName>
    </recommendedName>
</protein>
<dbReference type="PANTHER" id="PTHR12942:SF2">
    <property type="entry name" value="PRE-MRNA-SPLICING FACTOR SLU7"/>
    <property type="match status" value="1"/>
</dbReference>
<keyword evidence="5 7" id="KW-0508">mRNA splicing</keyword>
<dbReference type="EMBL" id="KQ965838">
    <property type="protein sequence ID" value="KXS10066.1"/>
    <property type="molecule type" value="Genomic_DNA"/>
</dbReference>
<reference evidence="10 11" key="1">
    <citation type="journal article" date="2015" name="Genome Biol. Evol.">
        <title>Phylogenomic analyses indicate that early fungi evolved digesting cell walls of algal ancestors of land plants.</title>
        <authorList>
            <person name="Chang Y."/>
            <person name="Wang S."/>
            <person name="Sekimoto S."/>
            <person name="Aerts A.L."/>
            <person name="Choi C."/>
            <person name="Clum A."/>
            <person name="LaButti K.M."/>
            <person name="Lindquist E.A."/>
            <person name="Yee Ngan C."/>
            <person name="Ohm R.A."/>
            <person name="Salamov A.A."/>
            <person name="Grigoriev I.V."/>
            <person name="Spatafora J.W."/>
            <person name="Berbee M.L."/>
        </authorList>
    </citation>
    <scope>NUCLEOTIDE SEQUENCE [LARGE SCALE GENOMIC DNA]</scope>
    <source>
        <strain evidence="10 11">JEL478</strain>
    </source>
</reference>
<sequence>MNKLSREEFRRQKDLEAARKAGTAPAEVDEETGKDINPHIPQYISAAPWYIDSGKVSLSHQRNLLKQVEETPWYERGAKAGEAPRKFRKGACENCGSMTHKTKECMERPRKVGAKWTNKDIMPDEMVQDVQTSWDGKRDRWNGYDPTEHMRQIDEFDLVDQERRKARAAELEEKLKAGDVPQEEVEESLDEDKYAEQADMPGQKIDTKTRTSIRNLRIREDTAKYLRNLNLESAHYDPKTRSMRDNPYRDREQDPTAVPFAGDNFVRYTGDVTKMNQLQLFAWEASQRGGGDVHVQSNPTQADLLYREFQQKKEKVKDTVKESILDRYGGVEHLQAPPKELLLAQTENYVEYSRAGRVIKGQERAKVKSRYLEDTYLNNHTSVWGSWWKDGKWGYSCCHSHVRNSYCTGETGKEAAKALPVMQEEPERRSMLPPATTTDKAKKRKANGATLGEGEIELDSARLEAAMKEEERRKRSRVNEREQGYVSGAVGDVSEEELEAYRRLRQHADDPLAGYVDTEA</sequence>
<evidence type="ECO:0000256" key="5">
    <source>
        <dbReference type="ARBA" id="ARBA00023187"/>
    </source>
</evidence>
<feature type="compositionally biased region" description="Basic and acidic residues" evidence="8">
    <location>
        <begin position="467"/>
        <end position="483"/>
    </location>
</feature>
<dbReference type="Proteomes" id="UP000070544">
    <property type="component" value="Unassembled WGS sequence"/>
</dbReference>
<keyword evidence="6 7" id="KW-0539">Nucleus</keyword>
<feature type="domain" description="Pre-mRNA-splicing factor SLU7" evidence="9">
    <location>
        <begin position="133"/>
        <end position="386"/>
    </location>
</feature>
<dbReference type="Pfam" id="PF11708">
    <property type="entry name" value="Slu7"/>
    <property type="match status" value="1"/>
</dbReference>
<evidence type="ECO:0000259" key="9">
    <source>
        <dbReference type="Pfam" id="PF11708"/>
    </source>
</evidence>
<comment type="subcellular location">
    <subcellularLocation>
        <location evidence="1 7">Nucleus</location>
    </subcellularLocation>
</comment>
<dbReference type="GO" id="GO:0005681">
    <property type="term" value="C:spliceosomal complex"/>
    <property type="evidence" value="ECO:0007669"/>
    <property type="project" value="UniProtKB-UniRule"/>
</dbReference>
<comment type="similarity">
    <text evidence="2 7">Belongs to the SLU7 family.</text>
</comment>
<accession>A0A138ZZX2</accession>
<keyword evidence="3 7" id="KW-0507">mRNA processing</keyword>
<feature type="region of interest" description="Disordered" evidence="8">
    <location>
        <begin position="467"/>
        <end position="490"/>
    </location>
</feature>
<organism evidence="10 11">
    <name type="scientific">Gonapodya prolifera (strain JEL478)</name>
    <name type="common">Monoblepharis prolifera</name>
    <dbReference type="NCBI Taxonomy" id="1344416"/>
    <lineage>
        <taxon>Eukaryota</taxon>
        <taxon>Fungi</taxon>
        <taxon>Fungi incertae sedis</taxon>
        <taxon>Chytridiomycota</taxon>
        <taxon>Chytridiomycota incertae sedis</taxon>
        <taxon>Monoblepharidomycetes</taxon>
        <taxon>Monoblepharidales</taxon>
        <taxon>Gonapodyaceae</taxon>
        <taxon>Gonapodya</taxon>
    </lineage>
</organism>
<feature type="region of interest" description="Disordered" evidence="8">
    <location>
        <begin position="422"/>
        <end position="453"/>
    </location>
</feature>
<name>A0A138ZZX2_GONPJ</name>
<dbReference type="GO" id="GO:0000398">
    <property type="term" value="P:mRNA splicing, via spliceosome"/>
    <property type="evidence" value="ECO:0007669"/>
    <property type="project" value="UniProtKB-UniRule"/>
</dbReference>
<keyword evidence="4 7" id="KW-0747">Spliceosome</keyword>
<comment type="subunit">
    <text evidence="7">Associated with the spliceosome.</text>
</comment>
<evidence type="ECO:0000256" key="3">
    <source>
        <dbReference type="ARBA" id="ARBA00022664"/>
    </source>
</evidence>
<evidence type="ECO:0000313" key="10">
    <source>
        <dbReference type="EMBL" id="KXS10066.1"/>
    </source>
</evidence>
<dbReference type="InterPro" id="IPR039974">
    <property type="entry name" value="Splicing_factor_SLU7"/>
</dbReference>
<dbReference type="OMA" id="KYAWESQ"/>
<dbReference type="AlphaFoldDB" id="A0A138ZZX2"/>
<dbReference type="STRING" id="1344416.A0A138ZZX2"/>
<evidence type="ECO:0000313" key="11">
    <source>
        <dbReference type="Proteomes" id="UP000070544"/>
    </source>
</evidence>
<feature type="compositionally biased region" description="Basic and acidic residues" evidence="8">
    <location>
        <begin position="237"/>
        <end position="254"/>
    </location>
</feature>
<keyword evidence="11" id="KW-1185">Reference proteome</keyword>
<comment type="function">
    <text evidence="7">Involved in pre-mRNA splicing.</text>
</comment>
<proteinExistence type="inferred from homology"/>
<dbReference type="InterPro" id="IPR021715">
    <property type="entry name" value="Slu7_dom"/>
</dbReference>
<evidence type="ECO:0000256" key="8">
    <source>
        <dbReference type="SAM" id="MobiDB-lite"/>
    </source>
</evidence>
<evidence type="ECO:0000256" key="6">
    <source>
        <dbReference type="ARBA" id="ARBA00023242"/>
    </source>
</evidence>
<evidence type="ECO:0000256" key="4">
    <source>
        <dbReference type="ARBA" id="ARBA00022728"/>
    </source>
</evidence>